<dbReference type="InterPro" id="IPR005598">
    <property type="entry name" value="ATP_synth_I"/>
</dbReference>
<dbReference type="Proteomes" id="UP000294567">
    <property type="component" value="Unassembled WGS sequence"/>
</dbReference>
<dbReference type="GO" id="GO:0005886">
    <property type="term" value="C:plasma membrane"/>
    <property type="evidence" value="ECO:0007669"/>
    <property type="project" value="UniProtKB-SubCell"/>
</dbReference>
<feature type="transmembrane region" description="Helical" evidence="6">
    <location>
        <begin position="78"/>
        <end position="95"/>
    </location>
</feature>
<dbReference type="Pfam" id="PF03899">
    <property type="entry name" value="ATP-synt_I"/>
    <property type="match status" value="1"/>
</dbReference>
<comment type="caution">
    <text evidence="7">The sequence shown here is derived from an EMBL/GenBank/DDBJ whole genome shotgun (WGS) entry which is preliminary data.</text>
</comment>
<proteinExistence type="predicted"/>
<evidence type="ECO:0000256" key="4">
    <source>
        <dbReference type="ARBA" id="ARBA00022989"/>
    </source>
</evidence>
<evidence type="ECO:0000256" key="5">
    <source>
        <dbReference type="ARBA" id="ARBA00023136"/>
    </source>
</evidence>
<keyword evidence="3 6" id="KW-0812">Transmembrane</keyword>
<sequence length="128" mass="14502">MMFNDENIVDTIIKRTIILSFIIIGIIIIGIKNPEPFVLGYIFGVSVNILTFKLMEKSIEKAVTMEPSKAYGYSVKQYMIRYLIYAIVLTVGVLADYLSILTIVLGLFMIKIVILSMAVVDQLKNKFK</sequence>
<evidence type="ECO:0000313" key="8">
    <source>
        <dbReference type="Proteomes" id="UP000294567"/>
    </source>
</evidence>
<evidence type="ECO:0000313" key="7">
    <source>
        <dbReference type="EMBL" id="TCS88567.1"/>
    </source>
</evidence>
<evidence type="ECO:0000256" key="2">
    <source>
        <dbReference type="ARBA" id="ARBA00022475"/>
    </source>
</evidence>
<accession>A0A4R3KU54</accession>
<keyword evidence="2" id="KW-1003">Cell membrane</keyword>
<evidence type="ECO:0000256" key="3">
    <source>
        <dbReference type="ARBA" id="ARBA00022692"/>
    </source>
</evidence>
<feature type="transmembrane region" description="Helical" evidence="6">
    <location>
        <begin position="101"/>
        <end position="120"/>
    </location>
</feature>
<gene>
    <name evidence="7" type="ORF">EDD65_108102</name>
</gene>
<protein>
    <submittedName>
        <fullName evidence="7">ATP synthase I subunit</fullName>
    </submittedName>
</protein>
<dbReference type="AlphaFoldDB" id="A0A4R3KU54"/>
<organism evidence="7 8">
    <name type="scientific">Keratinibaculum paraultunense</name>
    <dbReference type="NCBI Taxonomy" id="1278232"/>
    <lineage>
        <taxon>Bacteria</taxon>
        <taxon>Bacillati</taxon>
        <taxon>Bacillota</taxon>
        <taxon>Tissierellia</taxon>
        <taxon>Tissierellales</taxon>
        <taxon>Tepidimicrobiaceae</taxon>
        <taxon>Keratinibaculum</taxon>
    </lineage>
</organism>
<feature type="transmembrane region" description="Helical" evidence="6">
    <location>
        <begin position="37"/>
        <end position="55"/>
    </location>
</feature>
<keyword evidence="8" id="KW-1185">Reference proteome</keyword>
<name>A0A4R3KU54_9FIRM</name>
<feature type="transmembrane region" description="Helical" evidence="6">
    <location>
        <begin position="12"/>
        <end position="31"/>
    </location>
</feature>
<keyword evidence="5 6" id="KW-0472">Membrane</keyword>
<keyword evidence="4 6" id="KW-1133">Transmembrane helix</keyword>
<comment type="subcellular location">
    <subcellularLocation>
        <location evidence="1">Cell membrane</location>
        <topology evidence="1">Multi-pass membrane protein</topology>
    </subcellularLocation>
</comment>
<dbReference type="EMBL" id="SMAE01000008">
    <property type="protein sequence ID" value="TCS88567.1"/>
    <property type="molecule type" value="Genomic_DNA"/>
</dbReference>
<reference evidence="7 8" key="1">
    <citation type="submission" date="2019-03" db="EMBL/GenBank/DDBJ databases">
        <title>Genomic Encyclopedia of Type Strains, Phase IV (KMG-IV): sequencing the most valuable type-strain genomes for metagenomic binning, comparative biology and taxonomic classification.</title>
        <authorList>
            <person name="Goeker M."/>
        </authorList>
    </citation>
    <scope>NUCLEOTIDE SEQUENCE [LARGE SCALE GENOMIC DNA]</scope>
    <source>
        <strain evidence="7 8">DSM 26752</strain>
    </source>
</reference>
<evidence type="ECO:0000256" key="6">
    <source>
        <dbReference type="SAM" id="Phobius"/>
    </source>
</evidence>
<evidence type="ECO:0000256" key="1">
    <source>
        <dbReference type="ARBA" id="ARBA00004651"/>
    </source>
</evidence>